<dbReference type="Pfam" id="PF12146">
    <property type="entry name" value="Hydrolase_4"/>
    <property type="match status" value="1"/>
</dbReference>
<dbReference type="GeneID" id="80452727"/>
<dbReference type="SUPFAM" id="SSF53474">
    <property type="entry name" value="alpha/beta-Hydrolases"/>
    <property type="match status" value="1"/>
</dbReference>
<protein>
    <recommendedName>
        <fullName evidence="1">Serine aminopeptidase S33 domain-containing protein</fullName>
    </recommendedName>
</protein>
<dbReference type="Gene3D" id="3.40.50.1820">
    <property type="entry name" value="alpha/beta hydrolase"/>
    <property type="match status" value="1"/>
</dbReference>
<sequence>MDKSVTWKPDVLGIGYLQATLELKPDAEGEVVATLVKALPPKVPSFFSRLVGKAEQVATNTDVLYIHGWSDYFFQKNLAEYWRSQGAQFYALDLRKYGRSIRPGQSEGFIEDLSDYDEEIELALEVMGHGTEKSHSDSRAAAGRKLVLMGHSTGGLVLSLWADRNPGRADAVVLNSPWLEYQLTAAARALVTPALRAGAKLNPKTKMPSIDFGFYSRTIDIHKDGEWEFNLDWRPEHGFPVRPAWLNAILTGHAKVAAGLDIDAPVFTWLSTKSLLVPRWSPELKKADVAIDVNIVAARVHHLGKLVTLSRIENAMHDVILSARPVRQKAFAELTRWLKAYL</sequence>
<dbReference type="RefSeq" id="WP_096383232.1">
    <property type="nucleotide sequence ID" value="NZ_AP017457.1"/>
</dbReference>
<accession>A0A173LYM8</accession>
<evidence type="ECO:0000313" key="3">
    <source>
        <dbReference type="Proteomes" id="UP000243847"/>
    </source>
</evidence>
<name>A0A173LYM8_9MICO</name>
<organism evidence="2 3">
    <name type="scientific">Aurantimicrobium minutum</name>
    <dbReference type="NCBI Taxonomy" id="708131"/>
    <lineage>
        <taxon>Bacteria</taxon>
        <taxon>Bacillati</taxon>
        <taxon>Actinomycetota</taxon>
        <taxon>Actinomycetes</taxon>
        <taxon>Micrococcales</taxon>
        <taxon>Microbacteriaceae</taxon>
        <taxon>Aurantimicrobium</taxon>
    </lineage>
</organism>
<dbReference type="Proteomes" id="UP000243847">
    <property type="component" value="Chromosome sequence1"/>
</dbReference>
<dbReference type="InterPro" id="IPR022742">
    <property type="entry name" value="Hydrolase_4"/>
</dbReference>
<dbReference type="AlphaFoldDB" id="A0A173LYM8"/>
<dbReference type="InterPro" id="IPR029058">
    <property type="entry name" value="AB_hydrolase_fold"/>
</dbReference>
<dbReference type="KEGG" id="amin:AUMI_115330"/>
<reference evidence="2 3" key="1">
    <citation type="journal article" date="2016" name="Genome Announc.">
        <title>Complete Genome Sequence of Aurantimicrobium minutum Type Strain KNCT, a Planktonic Ultramicrobacterium Isolated from River Water.</title>
        <authorList>
            <person name="Nakai R."/>
            <person name="Fujisawa T."/>
            <person name="Nakamura Y."/>
            <person name="Nishide H."/>
            <person name="Uchiyama I."/>
            <person name="Baba T."/>
            <person name="Toyoda A."/>
            <person name="Fujiyama A."/>
            <person name="Naganuma T."/>
            <person name="Niki H."/>
        </authorList>
    </citation>
    <scope>NUCLEOTIDE SEQUENCE [LARGE SCALE GENOMIC DNA]</scope>
    <source>
        <strain evidence="2 3">KNC</strain>
    </source>
</reference>
<dbReference type="OrthoDB" id="9801217at2"/>
<evidence type="ECO:0000313" key="2">
    <source>
        <dbReference type="EMBL" id="BAV00076.1"/>
    </source>
</evidence>
<feature type="domain" description="Serine aminopeptidase S33" evidence="1">
    <location>
        <begin position="63"/>
        <end position="218"/>
    </location>
</feature>
<evidence type="ECO:0000259" key="1">
    <source>
        <dbReference type="Pfam" id="PF12146"/>
    </source>
</evidence>
<proteinExistence type="predicted"/>
<dbReference type="EMBL" id="AP017457">
    <property type="protein sequence ID" value="BAV00076.1"/>
    <property type="molecule type" value="Genomic_DNA"/>
</dbReference>
<gene>
    <name evidence="2" type="ORF">AUMI_115330</name>
</gene>